<evidence type="ECO:0000313" key="2">
    <source>
        <dbReference type="Proteomes" id="UP001597058"/>
    </source>
</evidence>
<protein>
    <submittedName>
        <fullName evidence="1">Uncharacterized protein</fullName>
    </submittedName>
</protein>
<gene>
    <name evidence="1" type="ORF">ACFQ5X_17625</name>
</gene>
<accession>A0ABW3XDY5</accession>
<dbReference type="RefSeq" id="WP_381242761.1">
    <property type="nucleotide sequence ID" value="NZ_JBHSKH010000136.1"/>
</dbReference>
<name>A0ABW3XDY5_9ACTN</name>
<comment type="caution">
    <text evidence="1">The sequence shown here is derived from an EMBL/GenBank/DDBJ whole genome shotgun (WGS) entry which is preliminary data.</text>
</comment>
<reference evidence="2" key="1">
    <citation type="journal article" date="2019" name="Int. J. Syst. Evol. Microbiol.">
        <title>The Global Catalogue of Microorganisms (GCM) 10K type strain sequencing project: providing services to taxonomists for standard genome sequencing and annotation.</title>
        <authorList>
            <consortium name="The Broad Institute Genomics Platform"/>
            <consortium name="The Broad Institute Genome Sequencing Center for Infectious Disease"/>
            <person name="Wu L."/>
            <person name="Ma J."/>
        </authorList>
    </citation>
    <scope>NUCLEOTIDE SEQUENCE [LARGE SCALE GENOMIC DNA]</scope>
    <source>
        <strain evidence="2">CGMCC 4.7020</strain>
    </source>
</reference>
<evidence type="ECO:0000313" key="1">
    <source>
        <dbReference type="EMBL" id="MFD1307662.1"/>
    </source>
</evidence>
<dbReference type="Proteomes" id="UP001597058">
    <property type="component" value="Unassembled WGS sequence"/>
</dbReference>
<proteinExistence type="predicted"/>
<sequence length="156" mass="16448">MKTTVIAVTGAREHPDPSVVTAALADYVLNIAPGPVVVRHGDCPGKKSVDQAVAEWVAHCGAWLGVTADPMPADWDNCAADCPPGHRRKKPAGDVAHPGKLDDYCPAAGPRRNAKVINKLPQPELLIAAPHGKSYGTRGCMKLARLAGIKIEQVSH</sequence>
<organism evidence="1 2">
    <name type="scientific">Streptomyces kaempferi</name>
    <dbReference type="NCBI Taxonomy" id="333725"/>
    <lineage>
        <taxon>Bacteria</taxon>
        <taxon>Bacillati</taxon>
        <taxon>Actinomycetota</taxon>
        <taxon>Actinomycetes</taxon>
        <taxon>Kitasatosporales</taxon>
        <taxon>Streptomycetaceae</taxon>
        <taxon>Streptomyces</taxon>
    </lineage>
</organism>
<dbReference type="EMBL" id="JBHTMM010000019">
    <property type="protein sequence ID" value="MFD1307662.1"/>
    <property type="molecule type" value="Genomic_DNA"/>
</dbReference>
<keyword evidence="2" id="KW-1185">Reference proteome</keyword>